<evidence type="ECO:0000259" key="10">
    <source>
        <dbReference type="PROSITE" id="PS50929"/>
    </source>
</evidence>
<dbReference type="InterPro" id="IPR036640">
    <property type="entry name" value="ABC1_TM_sf"/>
</dbReference>
<keyword evidence="4" id="KW-0547">Nucleotide-binding</keyword>
<dbReference type="InterPro" id="IPR039421">
    <property type="entry name" value="Type_1_exporter"/>
</dbReference>
<keyword evidence="3 8" id="KW-0812">Transmembrane</keyword>
<dbReference type="GO" id="GO:0005737">
    <property type="term" value="C:cytoplasm"/>
    <property type="evidence" value="ECO:0007669"/>
    <property type="project" value="UniProtKB-ARBA"/>
</dbReference>
<dbReference type="Pfam" id="PF00005">
    <property type="entry name" value="ABC_tran"/>
    <property type="match status" value="1"/>
</dbReference>
<comment type="subcellular location">
    <subcellularLocation>
        <location evidence="1">Cell membrane</location>
        <topology evidence="1">Multi-pass membrane protein</topology>
    </subcellularLocation>
</comment>
<feature type="domain" description="ABC transporter" evidence="9">
    <location>
        <begin position="372"/>
        <end position="606"/>
    </location>
</feature>
<dbReference type="InterPro" id="IPR003439">
    <property type="entry name" value="ABC_transporter-like_ATP-bd"/>
</dbReference>
<dbReference type="InterPro" id="IPR003593">
    <property type="entry name" value="AAA+_ATPase"/>
</dbReference>
<dbReference type="PROSITE" id="PS00211">
    <property type="entry name" value="ABC_TRANSPORTER_1"/>
    <property type="match status" value="1"/>
</dbReference>
<dbReference type="AlphaFoldDB" id="A0A1G2F536"/>
<keyword evidence="2" id="KW-0813">Transport</keyword>
<sequence>MIYTLKKKLISGVRDIMSKNRLTTITKLSKQAFGRYKLQIFLLIILGFVTGTLEGIGINAAIPVISLATEEGLGEADIISQTIEKAFLYFNIDFSLKYLLVFIVLLFVFKAIALVFCNYIRIKISANYEEQTRNNLFSKTINANWSYLIKQKLGYLETILKVDIANSTSLLNTISAAVMTLTGLIIYTTVAINISSRITLFALVMGSILFFSFKPLMYRTRIAAQKVATTNKQVAHFVNENIIGIKTVKTMFVNDKIIEIGKKYFNKLKKIKVKIFLLKNCAHLFFQPTSLIFVCIVFLFAYKSPNFSFAAFIPITYLIYKIFQYIQDLQQGLHTANELVPHLEDVLIFEKEVDKNREKIKGSGHFKFDNDLELKNVNFSYNRSAIILNNLSFNIKKGEMVGLIGPSGVGKTTIVDLILRLFPLSKGEILMNGKNISKIDIKQWRKNIGYIPQDIFLINDTITNNIRFYDDTINKEEIEQSAKKANIYDFIQTLPKKFSTIIGERGIFLSAGQRQRIVIARILARNPEFLILDEATSALDNESEIRIQKIIENLKGKITVLAIAHRLSTVINCDKLLILEKGKIIEQGIPGELLKDKKSYFYKIYNIRK</sequence>
<dbReference type="PANTHER" id="PTHR24221">
    <property type="entry name" value="ATP-BINDING CASSETTE SUB-FAMILY B"/>
    <property type="match status" value="1"/>
</dbReference>
<feature type="domain" description="ABC transmembrane type-1" evidence="10">
    <location>
        <begin position="78"/>
        <end position="338"/>
    </location>
</feature>
<evidence type="ECO:0000256" key="8">
    <source>
        <dbReference type="SAM" id="Phobius"/>
    </source>
</evidence>
<organism evidence="11 12">
    <name type="scientific">Candidatus Portnoybacteria bacterium RBG_13_40_8</name>
    <dbReference type="NCBI Taxonomy" id="1801990"/>
    <lineage>
        <taxon>Bacteria</taxon>
        <taxon>Candidatus Portnoyibacteriota</taxon>
    </lineage>
</organism>
<evidence type="ECO:0000256" key="3">
    <source>
        <dbReference type="ARBA" id="ARBA00022692"/>
    </source>
</evidence>
<evidence type="ECO:0000313" key="12">
    <source>
        <dbReference type="Proteomes" id="UP000177810"/>
    </source>
</evidence>
<feature type="transmembrane region" description="Helical" evidence="8">
    <location>
        <begin position="40"/>
        <end position="62"/>
    </location>
</feature>
<evidence type="ECO:0000259" key="9">
    <source>
        <dbReference type="PROSITE" id="PS50893"/>
    </source>
</evidence>
<evidence type="ECO:0000256" key="7">
    <source>
        <dbReference type="ARBA" id="ARBA00023136"/>
    </source>
</evidence>
<dbReference type="PANTHER" id="PTHR24221:SF654">
    <property type="entry name" value="ATP-BINDING CASSETTE SUB-FAMILY B MEMBER 6"/>
    <property type="match status" value="1"/>
</dbReference>
<dbReference type="EMBL" id="MHMT01000003">
    <property type="protein sequence ID" value="OGZ33186.1"/>
    <property type="molecule type" value="Genomic_DNA"/>
</dbReference>
<dbReference type="PROSITE" id="PS50929">
    <property type="entry name" value="ABC_TM1F"/>
    <property type="match status" value="1"/>
</dbReference>
<dbReference type="GO" id="GO:0005886">
    <property type="term" value="C:plasma membrane"/>
    <property type="evidence" value="ECO:0007669"/>
    <property type="project" value="UniProtKB-SubCell"/>
</dbReference>
<comment type="caution">
    <text evidence="11">The sequence shown here is derived from an EMBL/GenBank/DDBJ whole genome shotgun (WGS) entry which is preliminary data.</text>
</comment>
<evidence type="ECO:0000256" key="4">
    <source>
        <dbReference type="ARBA" id="ARBA00022741"/>
    </source>
</evidence>
<dbReference type="GO" id="GO:0005524">
    <property type="term" value="F:ATP binding"/>
    <property type="evidence" value="ECO:0007669"/>
    <property type="project" value="UniProtKB-KW"/>
</dbReference>
<dbReference type="FunFam" id="3.40.50.300:FF:000604">
    <property type="entry name" value="ABC transporter B family member 28"/>
    <property type="match status" value="1"/>
</dbReference>
<evidence type="ECO:0000256" key="5">
    <source>
        <dbReference type="ARBA" id="ARBA00022840"/>
    </source>
</evidence>
<evidence type="ECO:0000256" key="2">
    <source>
        <dbReference type="ARBA" id="ARBA00022448"/>
    </source>
</evidence>
<dbReference type="GO" id="GO:0140359">
    <property type="term" value="F:ABC-type transporter activity"/>
    <property type="evidence" value="ECO:0007669"/>
    <property type="project" value="InterPro"/>
</dbReference>
<dbReference type="SUPFAM" id="SSF52540">
    <property type="entry name" value="P-loop containing nucleoside triphosphate hydrolases"/>
    <property type="match status" value="1"/>
</dbReference>
<dbReference type="Gene3D" id="3.40.50.300">
    <property type="entry name" value="P-loop containing nucleotide triphosphate hydrolases"/>
    <property type="match status" value="1"/>
</dbReference>
<dbReference type="InterPro" id="IPR011527">
    <property type="entry name" value="ABC1_TM_dom"/>
</dbReference>
<evidence type="ECO:0008006" key="13">
    <source>
        <dbReference type="Google" id="ProtNLM"/>
    </source>
</evidence>
<reference evidence="11 12" key="1">
    <citation type="journal article" date="2016" name="Nat. Commun.">
        <title>Thousands of microbial genomes shed light on interconnected biogeochemical processes in an aquifer system.</title>
        <authorList>
            <person name="Anantharaman K."/>
            <person name="Brown C.T."/>
            <person name="Hug L.A."/>
            <person name="Sharon I."/>
            <person name="Castelle C.J."/>
            <person name="Probst A.J."/>
            <person name="Thomas B.C."/>
            <person name="Singh A."/>
            <person name="Wilkins M.J."/>
            <person name="Karaoz U."/>
            <person name="Brodie E.L."/>
            <person name="Williams K.H."/>
            <person name="Hubbard S.S."/>
            <person name="Banfield J.F."/>
        </authorList>
    </citation>
    <scope>NUCLEOTIDE SEQUENCE [LARGE SCALE GENOMIC DNA]</scope>
</reference>
<dbReference type="SUPFAM" id="SSF90123">
    <property type="entry name" value="ABC transporter transmembrane region"/>
    <property type="match status" value="1"/>
</dbReference>
<dbReference type="SMART" id="SM00382">
    <property type="entry name" value="AAA"/>
    <property type="match status" value="1"/>
</dbReference>
<protein>
    <recommendedName>
        <fullName evidence="13">ABC transporter ATP-binding protein</fullName>
    </recommendedName>
</protein>
<evidence type="ECO:0000313" key="11">
    <source>
        <dbReference type="EMBL" id="OGZ33186.1"/>
    </source>
</evidence>
<evidence type="ECO:0000256" key="1">
    <source>
        <dbReference type="ARBA" id="ARBA00004651"/>
    </source>
</evidence>
<accession>A0A1G2F536</accession>
<feature type="transmembrane region" description="Helical" evidence="8">
    <location>
        <begin position="198"/>
        <end position="216"/>
    </location>
</feature>
<dbReference type="InterPro" id="IPR027417">
    <property type="entry name" value="P-loop_NTPase"/>
</dbReference>
<dbReference type="STRING" id="1801990.A2V69_01510"/>
<keyword evidence="6 8" id="KW-1133">Transmembrane helix</keyword>
<feature type="transmembrane region" description="Helical" evidence="8">
    <location>
        <begin position="276"/>
        <end position="301"/>
    </location>
</feature>
<feature type="transmembrane region" description="Helical" evidence="8">
    <location>
        <begin position="170"/>
        <end position="192"/>
    </location>
</feature>
<keyword evidence="5" id="KW-0067">ATP-binding</keyword>
<name>A0A1G2F536_9BACT</name>
<gene>
    <name evidence="11" type="ORF">A2V69_01510</name>
</gene>
<evidence type="ECO:0000256" key="6">
    <source>
        <dbReference type="ARBA" id="ARBA00022989"/>
    </source>
</evidence>
<keyword evidence="7 8" id="KW-0472">Membrane</keyword>
<dbReference type="Pfam" id="PF00664">
    <property type="entry name" value="ABC_membrane"/>
    <property type="match status" value="1"/>
</dbReference>
<feature type="transmembrane region" description="Helical" evidence="8">
    <location>
        <begin position="98"/>
        <end position="120"/>
    </location>
</feature>
<proteinExistence type="predicted"/>
<dbReference type="InterPro" id="IPR017871">
    <property type="entry name" value="ABC_transporter-like_CS"/>
</dbReference>
<dbReference type="Gene3D" id="1.20.1560.10">
    <property type="entry name" value="ABC transporter type 1, transmembrane domain"/>
    <property type="match status" value="1"/>
</dbReference>
<dbReference type="GO" id="GO:0016887">
    <property type="term" value="F:ATP hydrolysis activity"/>
    <property type="evidence" value="ECO:0007669"/>
    <property type="project" value="InterPro"/>
</dbReference>
<dbReference type="PROSITE" id="PS50893">
    <property type="entry name" value="ABC_TRANSPORTER_2"/>
    <property type="match status" value="1"/>
</dbReference>
<dbReference type="Proteomes" id="UP000177810">
    <property type="component" value="Unassembled WGS sequence"/>
</dbReference>